<evidence type="ECO:0000256" key="2">
    <source>
        <dbReference type="ARBA" id="ARBA00004496"/>
    </source>
</evidence>
<evidence type="ECO:0000256" key="1">
    <source>
        <dbReference type="ARBA" id="ARBA00004138"/>
    </source>
</evidence>
<dbReference type="EMBL" id="CAIIXF020000001">
    <property type="protein sequence ID" value="CAH1775286.1"/>
    <property type="molecule type" value="Genomic_DNA"/>
</dbReference>
<evidence type="ECO:0000256" key="5">
    <source>
        <dbReference type="ARBA" id="ARBA00022737"/>
    </source>
</evidence>
<evidence type="ECO:0000259" key="11">
    <source>
        <dbReference type="SMART" id="SM00446"/>
    </source>
</evidence>
<feature type="region of interest" description="Disordered" evidence="10">
    <location>
        <begin position="173"/>
        <end position="226"/>
    </location>
</feature>
<sequence>MVKITETLVRQRSEHNNLEISTLEELSLHQQDIEKIEYLDKWCRDLKILYLQSNLIPKIENVSRLKKLEYLNLALNNIEVIENLEGCESLKKLDLTVNFVGEITSVGCLKNLVHFEELYLVGNPCTEYEGYREYIIATLPHLKKLDGIVVEKSERISAIQEFYRIEHGIREQQNEHRKKRAREKAEAESKKKEKERLEKDIEDKSKETKPGFDGRWYTDMNKDSGDSIQENIEKQKKEDEKVKEFWEEKSAYTPESRIEVHEHTKALKDKENKKNAEPEKKPRRLLADDGRRLNINEAKIDFTLTEDENKHEILLDLAVFKHMDTSLIDVDVQPDHVLAYIK</sequence>
<keyword evidence="4" id="KW-0433">Leucine-rich repeat</keyword>
<dbReference type="OrthoDB" id="10250990at2759"/>
<keyword evidence="6" id="KW-0175">Coiled coil</keyword>
<dbReference type="Gene3D" id="3.80.10.10">
    <property type="entry name" value="Ribonuclease Inhibitor"/>
    <property type="match status" value="1"/>
</dbReference>
<evidence type="ECO:0000256" key="8">
    <source>
        <dbReference type="ARBA" id="ARBA00023273"/>
    </source>
</evidence>
<evidence type="ECO:0000256" key="10">
    <source>
        <dbReference type="SAM" id="MobiDB-lite"/>
    </source>
</evidence>
<dbReference type="PANTHER" id="PTHR18849:SF0">
    <property type="entry name" value="CILIA- AND FLAGELLA-ASSOCIATED PROTEIN 410-RELATED"/>
    <property type="match status" value="1"/>
</dbReference>
<evidence type="ECO:0000313" key="12">
    <source>
        <dbReference type="EMBL" id="CAH1775286.1"/>
    </source>
</evidence>
<comment type="similarity">
    <text evidence="9">Belongs to the tilB family.</text>
</comment>
<feature type="region of interest" description="Disordered" evidence="10">
    <location>
        <begin position="261"/>
        <end position="285"/>
    </location>
</feature>
<dbReference type="FunFam" id="3.80.10.10:FF:000052">
    <property type="entry name" value="Leucine rich repeat containing 6"/>
    <property type="match status" value="1"/>
</dbReference>
<keyword evidence="8" id="KW-0966">Cell projection</keyword>
<dbReference type="PROSITE" id="PS51450">
    <property type="entry name" value="LRR"/>
    <property type="match status" value="2"/>
</dbReference>
<reference evidence="12" key="1">
    <citation type="submission" date="2022-03" db="EMBL/GenBank/DDBJ databases">
        <authorList>
            <person name="Martin C."/>
        </authorList>
    </citation>
    <scope>NUCLEOTIDE SEQUENCE</scope>
</reference>
<dbReference type="AlphaFoldDB" id="A0A8S4N2I3"/>
<organism evidence="12 13">
    <name type="scientific">Owenia fusiformis</name>
    <name type="common">Polychaete worm</name>
    <dbReference type="NCBI Taxonomy" id="6347"/>
    <lineage>
        <taxon>Eukaryota</taxon>
        <taxon>Metazoa</taxon>
        <taxon>Spiralia</taxon>
        <taxon>Lophotrochozoa</taxon>
        <taxon>Annelida</taxon>
        <taxon>Polychaeta</taxon>
        <taxon>Sedentaria</taxon>
        <taxon>Canalipalpata</taxon>
        <taxon>Sabellida</taxon>
        <taxon>Oweniida</taxon>
        <taxon>Oweniidae</taxon>
        <taxon>Owenia</taxon>
    </lineage>
</organism>
<feature type="domain" description="U2A'/phosphoprotein 32 family A C-terminal" evidence="11">
    <location>
        <begin position="128"/>
        <end position="146"/>
    </location>
</feature>
<protein>
    <recommendedName>
        <fullName evidence="11">U2A'/phosphoprotein 32 family A C-terminal domain-containing protein</fullName>
    </recommendedName>
</protein>
<keyword evidence="5" id="KW-0677">Repeat</keyword>
<proteinExistence type="inferred from homology"/>
<dbReference type="Pfam" id="PF23602">
    <property type="entry name" value="CS_DNAAF11_C"/>
    <property type="match status" value="1"/>
</dbReference>
<dbReference type="SUPFAM" id="SSF52058">
    <property type="entry name" value="L domain-like"/>
    <property type="match status" value="1"/>
</dbReference>
<dbReference type="InterPro" id="IPR003603">
    <property type="entry name" value="U2A'_phosphoprotein32A_C"/>
</dbReference>
<dbReference type="SMART" id="SM00365">
    <property type="entry name" value="LRR_SD22"/>
    <property type="match status" value="3"/>
</dbReference>
<dbReference type="PANTHER" id="PTHR18849">
    <property type="entry name" value="LEUCINE RICH REPEAT PROTEIN"/>
    <property type="match status" value="1"/>
</dbReference>
<comment type="caution">
    <text evidence="12">The sequence shown here is derived from an EMBL/GenBank/DDBJ whole genome shotgun (WGS) entry which is preliminary data.</text>
</comment>
<evidence type="ECO:0000256" key="6">
    <source>
        <dbReference type="ARBA" id="ARBA00023054"/>
    </source>
</evidence>
<keyword evidence="3" id="KW-0963">Cytoplasm</keyword>
<comment type="subcellular location">
    <subcellularLocation>
        <location evidence="1">Cell projection</location>
        <location evidence="1">Cilium</location>
    </subcellularLocation>
    <subcellularLocation>
        <location evidence="2">Cytoplasm</location>
    </subcellularLocation>
</comment>
<dbReference type="Pfam" id="PF14580">
    <property type="entry name" value="LRR_9"/>
    <property type="match status" value="1"/>
</dbReference>
<dbReference type="SMART" id="SM00446">
    <property type="entry name" value="LRRcap"/>
    <property type="match status" value="1"/>
</dbReference>
<dbReference type="GO" id="GO:0036158">
    <property type="term" value="P:outer dynein arm assembly"/>
    <property type="evidence" value="ECO:0007669"/>
    <property type="project" value="TreeGrafter"/>
</dbReference>
<evidence type="ECO:0000256" key="9">
    <source>
        <dbReference type="ARBA" id="ARBA00049982"/>
    </source>
</evidence>
<gene>
    <name evidence="12" type="ORF">OFUS_LOCUS2611</name>
</gene>
<feature type="compositionally biased region" description="Basic and acidic residues" evidence="10">
    <location>
        <begin position="183"/>
        <end position="212"/>
    </location>
</feature>
<name>A0A8S4N2I3_OWEFU</name>
<dbReference type="InterPro" id="IPR001611">
    <property type="entry name" value="Leu-rich_rpt"/>
</dbReference>
<evidence type="ECO:0000256" key="7">
    <source>
        <dbReference type="ARBA" id="ARBA00023069"/>
    </source>
</evidence>
<feature type="non-terminal residue" evidence="12">
    <location>
        <position position="342"/>
    </location>
</feature>
<evidence type="ECO:0000256" key="3">
    <source>
        <dbReference type="ARBA" id="ARBA00022490"/>
    </source>
</evidence>
<evidence type="ECO:0000256" key="4">
    <source>
        <dbReference type="ARBA" id="ARBA00022614"/>
    </source>
</evidence>
<evidence type="ECO:0000313" key="13">
    <source>
        <dbReference type="Proteomes" id="UP000749559"/>
    </source>
</evidence>
<keyword evidence="13" id="KW-1185">Reference proteome</keyword>
<keyword evidence="7" id="KW-0969">Cilium</keyword>
<dbReference type="InterPro" id="IPR056496">
    <property type="entry name" value="CS_DNAAF11_C"/>
</dbReference>
<accession>A0A8S4N2I3</accession>
<dbReference type="GO" id="GO:0005929">
    <property type="term" value="C:cilium"/>
    <property type="evidence" value="ECO:0007669"/>
    <property type="project" value="UniProtKB-SubCell"/>
</dbReference>
<dbReference type="Proteomes" id="UP000749559">
    <property type="component" value="Unassembled WGS sequence"/>
</dbReference>
<dbReference type="InterPro" id="IPR032675">
    <property type="entry name" value="LRR_dom_sf"/>
</dbReference>
<dbReference type="GO" id="GO:0005737">
    <property type="term" value="C:cytoplasm"/>
    <property type="evidence" value="ECO:0007669"/>
    <property type="project" value="UniProtKB-SubCell"/>
</dbReference>